<evidence type="ECO:0000256" key="3">
    <source>
        <dbReference type="ARBA" id="ARBA00022468"/>
    </source>
</evidence>
<reference evidence="11 12" key="1">
    <citation type="submission" date="2019-09" db="EMBL/GenBank/DDBJ databases">
        <title>Bird 10,000 Genomes (B10K) Project - Family phase.</title>
        <authorList>
            <person name="Zhang G."/>
        </authorList>
    </citation>
    <scope>NUCLEOTIDE SEQUENCE [LARGE SCALE GENOMIC DNA]</scope>
    <source>
        <strain evidence="11">OUT-0025</strain>
        <tissue evidence="11">Blood</tissue>
    </source>
</reference>
<dbReference type="SUPFAM" id="SSF50729">
    <property type="entry name" value="PH domain-like"/>
    <property type="match status" value="1"/>
</dbReference>
<feature type="region of interest" description="Disordered" evidence="7">
    <location>
        <begin position="440"/>
        <end position="461"/>
    </location>
</feature>
<evidence type="ECO:0000256" key="5">
    <source>
        <dbReference type="ARBA" id="ARBA00023136"/>
    </source>
</evidence>
<dbReference type="FunFam" id="1.10.555.10:FF:000006">
    <property type="entry name" value="Rho GTPase activating protein 26"/>
    <property type="match status" value="1"/>
</dbReference>
<feature type="non-terminal residue" evidence="11">
    <location>
        <position position="1"/>
    </location>
</feature>
<evidence type="ECO:0000256" key="2">
    <source>
        <dbReference type="ARBA" id="ARBA00022443"/>
    </source>
</evidence>
<dbReference type="PROSITE" id="PS50002">
    <property type="entry name" value="SH3"/>
    <property type="match status" value="1"/>
</dbReference>
<feature type="domain" description="PH" evidence="9">
    <location>
        <begin position="104"/>
        <end position="211"/>
    </location>
</feature>
<dbReference type="FunFam" id="2.30.29.30:FF:000157">
    <property type="entry name" value="Putative rho GTPase-activating protein 10"/>
    <property type="match status" value="1"/>
</dbReference>
<organism evidence="11 12">
    <name type="scientific">Calonectris borealis</name>
    <name type="common">Cory's shearwater</name>
    <dbReference type="NCBI Taxonomy" id="1323832"/>
    <lineage>
        <taxon>Eukaryota</taxon>
        <taxon>Metazoa</taxon>
        <taxon>Chordata</taxon>
        <taxon>Craniata</taxon>
        <taxon>Vertebrata</taxon>
        <taxon>Euteleostomi</taxon>
        <taxon>Archelosauria</taxon>
        <taxon>Archosauria</taxon>
        <taxon>Dinosauria</taxon>
        <taxon>Saurischia</taxon>
        <taxon>Theropoda</taxon>
        <taxon>Coelurosauria</taxon>
        <taxon>Aves</taxon>
        <taxon>Neognathae</taxon>
        <taxon>Neoaves</taxon>
        <taxon>Aequornithes</taxon>
        <taxon>Procellariiformes</taxon>
        <taxon>Procellariidae</taxon>
        <taxon>Calonectris</taxon>
    </lineage>
</organism>
<dbReference type="InterPro" id="IPR011993">
    <property type="entry name" value="PH-like_dom_sf"/>
</dbReference>
<dbReference type="InterPro" id="IPR027267">
    <property type="entry name" value="AH/BAR_dom_sf"/>
</dbReference>
<dbReference type="PROSITE" id="PS50003">
    <property type="entry name" value="PH_DOMAIN"/>
    <property type="match status" value="1"/>
</dbReference>
<comment type="subcellular location">
    <subcellularLocation>
        <location evidence="1">Endosome membrane</location>
    </subcellularLocation>
</comment>
<dbReference type="EMBL" id="VZUG01026617">
    <property type="protein sequence ID" value="NXV93476.1"/>
    <property type="molecule type" value="Genomic_DNA"/>
</dbReference>
<feature type="non-terminal residue" evidence="11">
    <location>
        <position position="635"/>
    </location>
</feature>
<dbReference type="PANTHER" id="PTHR12552:SF5">
    <property type="entry name" value="RHO GTPASE-ACTIVATING PROTEIN 10"/>
    <property type="match status" value="1"/>
</dbReference>
<gene>
    <name evidence="11" type="primary">Arhgap10</name>
    <name evidence="11" type="ORF">CALBOR_R07131</name>
</gene>
<dbReference type="SUPFAM" id="SSF103657">
    <property type="entry name" value="BAR/IMD domain-like"/>
    <property type="match status" value="1"/>
</dbReference>
<dbReference type="InterPro" id="IPR001452">
    <property type="entry name" value="SH3_domain"/>
</dbReference>
<dbReference type="GO" id="GO:0007010">
    <property type="term" value="P:cytoskeleton organization"/>
    <property type="evidence" value="ECO:0007669"/>
    <property type="project" value="TreeGrafter"/>
</dbReference>
<dbReference type="FunFam" id="2.30.30.40:FF:000055">
    <property type="entry name" value="rho GTPase-activating protein 26 isoform X1"/>
    <property type="match status" value="1"/>
</dbReference>
<dbReference type="Pfam" id="PF00620">
    <property type="entry name" value="RhoGAP"/>
    <property type="match status" value="1"/>
</dbReference>
<feature type="region of interest" description="Disordered" evidence="7">
    <location>
        <begin position="477"/>
        <end position="513"/>
    </location>
</feature>
<evidence type="ECO:0000256" key="7">
    <source>
        <dbReference type="SAM" id="MobiDB-lite"/>
    </source>
</evidence>
<evidence type="ECO:0000313" key="11">
    <source>
        <dbReference type="EMBL" id="NXV93476.1"/>
    </source>
</evidence>
<sequence>QADNQVEQNRKHFYELSLEYVCKLQEIQERKKFECVEPVLSFFQGLFTFYHQGYELAKDFNHYKMALQINIQNTRNRFEGTRSEVEELMNKIRRNPQEHKRANHFTMEGYLYVQEKRPAPFGSSWVKHYCTYRKETKKFTMIPFEHRSGGKVGDEELFVLTYCTKRNIDTTDRRFCFDLEASDRPGVPVTMQAFSEEDRKLWMEALDGKEAVIIIFFFFNTHLYERHYCNGALKLFKLFFLVGAQLDKIGFTVIKKCISAVETRGINDQGLYRVVGVSSKVQRLLNLLMDAKTCNEVDLENSVDWEVKTITSAMKQYLRSLPEPLMTYELHGEFIVPAKSGSPESRVNAVHFLVHKLPEKNKEMLEILVKHLANVSKHAKRNLMTVANLGVVFGPTLMRPQEETVAAIMDLKFQNIVVEILIENHEKIFKTLPDATFPEPIAMSVSPPNAPPRQSRRQGQRIKRPLAVYNLCLELDDADSHSSPREDTPTGSMDSLSSQSPTPAFSSSPPGLLDENHFIMDSGDLAGWTTNLPGQSRPSMVSWMNTPSANPAATNTAPSTFFFPNPATGSDRAVESVAHRKARAVYPCEAEHSSELSFQIGAIFEDVQFSREPGWLEGTLNGKRGLIPQNYVQFL</sequence>
<dbReference type="GO" id="GO:0043066">
    <property type="term" value="P:negative regulation of apoptotic process"/>
    <property type="evidence" value="ECO:0007669"/>
    <property type="project" value="TreeGrafter"/>
</dbReference>
<evidence type="ECO:0000256" key="6">
    <source>
        <dbReference type="PROSITE-ProRule" id="PRU00192"/>
    </source>
</evidence>
<dbReference type="InterPro" id="IPR047234">
    <property type="entry name" value="GRAF_fam"/>
</dbReference>
<dbReference type="Proteomes" id="UP000535403">
    <property type="component" value="Unassembled WGS sequence"/>
</dbReference>
<keyword evidence="4" id="KW-0967">Endosome</keyword>
<evidence type="ECO:0000259" key="8">
    <source>
        <dbReference type="PROSITE" id="PS50002"/>
    </source>
</evidence>
<evidence type="ECO:0000256" key="4">
    <source>
        <dbReference type="ARBA" id="ARBA00022753"/>
    </source>
</evidence>
<feature type="domain" description="Rho-GAP" evidence="10">
    <location>
        <begin position="244"/>
        <end position="429"/>
    </location>
</feature>
<dbReference type="SMART" id="SM00233">
    <property type="entry name" value="PH"/>
    <property type="match status" value="1"/>
</dbReference>
<dbReference type="InterPro" id="IPR000198">
    <property type="entry name" value="RhoGAP_dom"/>
</dbReference>
<dbReference type="AlphaFoldDB" id="A0A7L3XVR4"/>
<dbReference type="InterPro" id="IPR004148">
    <property type="entry name" value="BAR_dom"/>
</dbReference>
<dbReference type="Pfam" id="PF16746">
    <property type="entry name" value="BAR_3"/>
    <property type="match status" value="1"/>
</dbReference>
<dbReference type="Pfam" id="PF00169">
    <property type="entry name" value="PH"/>
    <property type="match status" value="1"/>
</dbReference>
<dbReference type="InterPro" id="IPR036028">
    <property type="entry name" value="SH3-like_dom_sf"/>
</dbReference>
<feature type="domain" description="SH3" evidence="8">
    <location>
        <begin position="577"/>
        <end position="635"/>
    </location>
</feature>
<feature type="compositionally biased region" description="Basic and acidic residues" evidence="7">
    <location>
        <begin position="478"/>
        <end position="488"/>
    </location>
</feature>
<keyword evidence="5" id="KW-0472">Membrane</keyword>
<dbReference type="SMART" id="SM00326">
    <property type="entry name" value="SH3"/>
    <property type="match status" value="1"/>
</dbReference>
<dbReference type="Gene3D" id="2.30.29.30">
    <property type="entry name" value="Pleckstrin-homology domain (PH domain)/Phosphotyrosine-binding domain (PTB)"/>
    <property type="match status" value="1"/>
</dbReference>
<dbReference type="GO" id="GO:0005829">
    <property type="term" value="C:cytosol"/>
    <property type="evidence" value="ECO:0007669"/>
    <property type="project" value="TreeGrafter"/>
</dbReference>
<keyword evidence="12" id="KW-1185">Reference proteome</keyword>
<dbReference type="PROSITE" id="PS50238">
    <property type="entry name" value="RHOGAP"/>
    <property type="match status" value="1"/>
</dbReference>
<dbReference type="Pfam" id="PF14604">
    <property type="entry name" value="SH3_9"/>
    <property type="match status" value="1"/>
</dbReference>
<dbReference type="CDD" id="cd01249">
    <property type="entry name" value="BAR-PH_GRAF_family"/>
    <property type="match status" value="1"/>
</dbReference>
<protein>
    <submittedName>
        <fullName evidence="11">RHG10 protein</fullName>
    </submittedName>
</protein>
<dbReference type="PANTHER" id="PTHR12552">
    <property type="entry name" value="OLIGOPHRENIN 1"/>
    <property type="match status" value="1"/>
</dbReference>
<evidence type="ECO:0000259" key="10">
    <source>
        <dbReference type="PROSITE" id="PS50238"/>
    </source>
</evidence>
<dbReference type="Gene3D" id="2.30.30.40">
    <property type="entry name" value="SH3 Domains"/>
    <property type="match status" value="1"/>
</dbReference>
<feature type="compositionally biased region" description="Low complexity" evidence="7">
    <location>
        <begin position="495"/>
        <end position="510"/>
    </location>
</feature>
<dbReference type="GO" id="GO:0010008">
    <property type="term" value="C:endosome membrane"/>
    <property type="evidence" value="ECO:0007669"/>
    <property type="project" value="UniProtKB-SubCell"/>
</dbReference>
<dbReference type="Gene3D" id="1.10.555.10">
    <property type="entry name" value="Rho GTPase activation protein"/>
    <property type="match status" value="1"/>
</dbReference>
<dbReference type="SMART" id="SM00324">
    <property type="entry name" value="RhoGAP"/>
    <property type="match status" value="1"/>
</dbReference>
<keyword evidence="2 6" id="KW-0728">SH3 domain</keyword>
<dbReference type="InterPro" id="IPR047225">
    <property type="entry name" value="PH_GRAF"/>
</dbReference>
<dbReference type="SUPFAM" id="SSF50044">
    <property type="entry name" value="SH3-domain"/>
    <property type="match status" value="1"/>
</dbReference>
<dbReference type="Gene3D" id="1.20.1270.60">
    <property type="entry name" value="Arfaptin homology (AH) domain/BAR domain"/>
    <property type="match status" value="1"/>
</dbReference>
<evidence type="ECO:0000313" key="12">
    <source>
        <dbReference type="Proteomes" id="UP000535403"/>
    </source>
</evidence>
<keyword evidence="3" id="KW-0343">GTPase activation</keyword>
<dbReference type="GO" id="GO:0007165">
    <property type="term" value="P:signal transduction"/>
    <property type="evidence" value="ECO:0007669"/>
    <property type="project" value="InterPro"/>
</dbReference>
<dbReference type="SUPFAM" id="SSF48350">
    <property type="entry name" value="GTPase activation domain, GAP"/>
    <property type="match status" value="1"/>
</dbReference>
<proteinExistence type="predicted"/>
<dbReference type="InterPro" id="IPR008936">
    <property type="entry name" value="Rho_GTPase_activation_prot"/>
</dbReference>
<accession>A0A7L3XVR4</accession>
<name>A0A7L3XVR4_9AVES</name>
<evidence type="ECO:0000259" key="9">
    <source>
        <dbReference type="PROSITE" id="PS50003"/>
    </source>
</evidence>
<comment type="caution">
    <text evidence="11">The sequence shown here is derived from an EMBL/GenBank/DDBJ whole genome shotgun (WGS) entry which is preliminary data.</text>
</comment>
<dbReference type="CDD" id="cd04374">
    <property type="entry name" value="RhoGAP_Graf"/>
    <property type="match status" value="1"/>
</dbReference>
<evidence type="ECO:0000256" key="1">
    <source>
        <dbReference type="ARBA" id="ARBA00004608"/>
    </source>
</evidence>
<dbReference type="InterPro" id="IPR001849">
    <property type="entry name" value="PH_domain"/>
</dbReference>
<dbReference type="GO" id="GO:0005096">
    <property type="term" value="F:GTPase activator activity"/>
    <property type="evidence" value="ECO:0007669"/>
    <property type="project" value="UniProtKB-KW"/>
</dbReference>